<reference evidence="1" key="1">
    <citation type="submission" date="2018-10" db="EMBL/GenBank/DDBJ databases">
        <title>Hidden diversity of soil giant viruses.</title>
        <authorList>
            <person name="Schulz F."/>
            <person name="Alteio L."/>
            <person name="Goudeau D."/>
            <person name="Ryan E.M."/>
            <person name="Malmstrom R.R."/>
            <person name="Blanchard J."/>
            <person name="Woyke T."/>
        </authorList>
    </citation>
    <scope>NUCLEOTIDE SEQUENCE</scope>
    <source>
        <strain evidence="1">BAV1</strain>
    </source>
</reference>
<gene>
    <name evidence="1" type="ORF">Barrevirus1_14</name>
</gene>
<sequence length="227" mass="26211">MTEQTPYVTVKSRNHTKITKLSNKDIIQKLFSLNKSSGFNWSHTNNSVFIVGSVIYKNYLRNEPIDDIDVITSKPPKVISTLFKEIELSAYNPDIKDDDNKSSFNMETTSDYSTIKFFGTSAIKLDLVSISYFNNLININGLSMINCLVLTETGIKHVLEVKDISQHIDFETKDAVLEREWAINKIKNGEYCVTHNMRNKDKEYFRNWKRIDPVECALHGMFSHKKN</sequence>
<protein>
    <submittedName>
        <fullName evidence="1">Uncharacterized protein</fullName>
    </submittedName>
</protein>
<name>A0A3G4ZPG1_9VIRU</name>
<evidence type="ECO:0000313" key="1">
    <source>
        <dbReference type="EMBL" id="AYV76792.1"/>
    </source>
</evidence>
<proteinExistence type="predicted"/>
<dbReference type="EMBL" id="MK071998">
    <property type="protein sequence ID" value="AYV76792.1"/>
    <property type="molecule type" value="Genomic_DNA"/>
</dbReference>
<organism evidence="1">
    <name type="scientific">Barrevirus sp</name>
    <dbReference type="NCBI Taxonomy" id="2487763"/>
    <lineage>
        <taxon>Viruses</taxon>
        <taxon>Varidnaviria</taxon>
        <taxon>Bamfordvirae</taxon>
        <taxon>Nucleocytoviricota</taxon>
        <taxon>Megaviricetes</taxon>
        <taxon>Imitervirales</taxon>
        <taxon>Mimiviridae</taxon>
        <taxon>Klosneuvirinae</taxon>
    </lineage>
</organism>
<accession>A0A3G4ZPG1</accession>